<feature type="region of interest" description="Disordered" evidence="1">
    <location>
        <begin position="1"/>
        <end position="72"/>
    </location>
</feature>
<organism evidence="2 3">
    <name type="scientific">Sphaerosporella brunnea</name>
    <dbReference type="NCBI Taxonomy" id="1250544"/>
    <lineage>
        <taxon>Eukaryota</taxon>
        <taxon>Fungi</taxon>
        <taxon>Dikarya</taxon>
        <taxon>Ascomycota</taxon>
        <taxon>Pezizomycotina</taxon>
        <taxon>Pezizomycetes</taxon>
        <taxon>Pezizales</taxon>
        <taxon>Pyronemataceae</taxon>
        <taxon>Sphaerosporella</taxon>
    </lineage>
</organism>
<feature type="compositionally biased region" description="Basic and acidic residues" evidence="1">
    <location>
        <begin position="250"/>
        <end position="267"/>
    </location>
</feature>
<dbReference type="Proteomes" id="UP000326924">
    <property type="component" value="Unassembled WGS sequence"/>
</dbReference>
<gene>
    <name evidence="2" type="ORF">FN846DRAFT_940476</name>
</gene>
<feature type="region of interest" description="Disordered" evidence="1">
    <location>
        <begin position="230"/>
        <end position="295"/>
    </location>
</feature>
<reference evidence="2 3" key="1">
    <citation type="submission" date="2019-09" db="EMBL/GenBank/DDBJ databases">
        <title>Draft genome of the ectomycorrhizal ascomycete Sphaerosporella brunnea.</title>
        <authorList>
            <consortium name="DOE Joint Genome Institute"/>
            <person name="Benucci G.M."/>
            <person name="Marozzi G."/>
            <person name="Antonielli L."/>
            <person name="Sanchez S."/>
            <person name="Marco P."/>
            <person name="Wang X."/>
            <person name="Falini L.B."/>
            <person name="Barry K."/>
            <person name="Haridas S."/>
            <person name="Lipzen A."/>
            <person name="Labutti K."/>
            <person name="Grigoriev I.V."/>
            <person name="Murat C."/>
            <person name="Martin F."/>
            <person name="Albertini E."/>
            <person name="Donnini D."/>
            <person name="Bonito G."/>
        </authorList>
    </citation>
    <scope>NUCLEOTIDE SEQUENCE [LARGE SCALE GENOMIC DNA]</scope>
    <source>
        <strain evidence="2 3">Sb_GMNB300</strain>
    </source>
</reference>
<feature type="compositionally biased region" description="Acidic residues" evidence="1">
    <location>
        <begin position="11"/>
        <end position="27"/>
    </location>
</feature>
<protein>
    <submittedName>
        <fullName evidence="2">Uncharacterized protein</fullName>
    </submittedName>
</protein>
<evidence type="ECO:0000313" key="3">
    <source>
        <dbReference type="Proteomes" id="UP000326924"/>
    </source>
</evidence>
<keyword evidence="3" id="KW-1185">Reference proteome</keyword>
<sequence length="295" mass="32594">MSDPAQIVPDAPEDDFAQTREDDDLFESEIQPSAPPAPSLRAPREPRAFRRGGGGGGEGGLAQSRHSPSNKLVAAVEEAKKADRLLSGGIQKPKLTDKELAARMEQVKLNNARLTARAQKVAEDETSFQHLEEQRKAQDAVKRQQEKKKRIEAEKNRRELDEEREKNRQRKLKAVQNREWDSEKKEEDYNPRGYNPRFRRGAHGGVAGPPRNIDPNTHTMPAKVVAKLAPPKVVAPEDNEQWPDLAGAKKKAENKGGEQMKALKTDLAEMSPAVGSWADQVEDGSPATPTAANAQ</sequence>
<feature type="region of interest" description="Disordered" evidence="1">
    <location>
        <begin position="114"/>
        <end position="218"/>
    </location>
</feature>
<dbReference type="InParanoid" id="A0A5J5F1U0"/>
<evidence type="ECO:0000256" key="1">
    <source>
        <dbReference type="SAM" id="MobiDB-lite"/>
    </source>
</evidence>
<proteinExistence type="predicted"/>
<evidence type="ECO:0000313" key="2">
    <source>
        <dbReference type="EMBL" id="KAA8910050.1"/>
    </source>
</evidence>
<name>A0A5J5F1U0_9PEZI</name>
<dbReference type="EMBL" id="VXIS01000051">
    <property type="protein sequence ID" value="KAA8910050.1"/>
    <property type="molecule type" value="Genomic_DNA"/>
</dbReference>
<accession>A0A5J5F1U0</accession>
<feature type="compositionally biased region" description="Basic and acidic residues" evidence="1">
    <location>
        <begin position="176"/>
        <end position="190"/>
    </location>
</feature>
<comment type="caution">
    <text evidence="2">The sequence shown here is derived from an EMBL/GenBank/DDBJ whole genome shotgun (WGS) entry which is preliminary data.</text>
</comment>
<dbReference type="OrthoDB" id="2402960at2759"/>
<dbReference type="AlphaFoldDB" id="A0A5J5F1U0"/>
<feature type="compositionally biased region" description="Basic and acidic residues" evidence="1">
    <location>
        <begin position="130"/>
        <end position="166"/>
    </location>
</feature>
<feature type="compositionally biased region" description="Gly residues" evidence="1">
    <location>
        <begin position="51"/>
        <end position="60"/>
    </location>
</feature>